<name>A0A0C3GTU2_OIDMZ</name>
<keyword evidence="1" id="KW-0812">Transmembrane</keyword>
<keyword evidence="4" id="KW-1185">Reference proteome</keyword>
<evidence type="ECO:0000313" key="3">
    <source>
        <dbReference type="EMBL" id="KIM93801.1"/>
    </source>
</evidence>
<reference evidence="3 4" key="1">
    <citation type="submission" date="2014-04" db="EMBL/GenBank/DDBJ databases">
        <authorList>
            <consortium name="DOE Joint Genome Institute"/>
            <person name="Kuo A."/>
            <person name="Martino E."/>
            <person name="Perotto S."/>
            <person name="Kohler A."/>
            <person name="Nagy L.G."/>
            <person name="Floudas D."/>
            <person name="Copeland A."/>
            <person name="Barry K.W."/>
            <person name="Cichocki N."/>
            <person name="Veneault-Fourrey C."/>
            <person name="LaButti K."/>
            <person name="Lindquist E.A."/>
            <person name="Lipzen A."/>
            <person name="Lundell T."/>
            <person name="Morin E."/>
            <person name="Murat C."/>
            <person name="Sun H."/>
            <person name="Tunlid A."/>
            <person name="Henrissat B."/>
            <person name="Grigoriev I.V."/>
            <person name="Hibbett D.S."/>
            <person name="Martin F."/>
            <person name="Nordberg H.P."/>
            <person name="Cantor M.N."/>
            <person name="Hua S.X."/>
        </authorList>
    </citation>
    <scope>NUCLEOTIDE SEQUENCE [LARGE SCALE GENOMIC DNA]</scope>
    <source>
        <strain evidence="3 4">Zn</strain>
    </source>
</reference>
<dbReference type="OrthoDB" id="264015at2759"/>
<dbReference type="Pfam" id="PF03707">
    <property type="entry name" value="MHYT"/>
    <property type="match status" value="1"/>
</dbReference>
<proteinExistence type="predicted"/>
<feature type="transmembrane region" description="Helical" evidence="1">
    <location>
        <begin position="12"/>
        <end position="34"/>
    </location>
</feature>
<feature type="transmembrane region" description="Helical" evidence="1">
    <location>
        <begin position="213"/>
        <end position="236"/>
    </location>
</feature>
<dbReference type="PANTHER" id="PTHR35152">
    <property type="entry name" value="DOMAIN SIGNALLING PROTEIN, PUTATIVE (AFU_ORTHOLOGUE AFUA_5G11310)-RELATED"/>
    <property type="match status" value="1"/>
</dbReference>
<feature type="transmembrane region" description="Helical" evidence="1">
    <location>
        <begin position="90"/>
        <end position="111"/>
    </location>
</feature>
<dbReference type="InParanoid" id="A0A0C3GTU2"/>
<dbReference type="PANTHER" id="PTHR35152:SF1">
    <property type="entry name" value="DOMAIN SIGNALLING PROTEIN, PUTATIVE (AFU_ORTHOLOGUE AFUA_5G11310)-RELATED"/>
    <property type="match status" value="1"/>
</dbReference>
<dbReference type="HOGENOM" id="CLU_008375_1_0_1"/>
<protein>
    <recommendedName>
        <fullName evidence="2">MHYT domain-containing protein</fullName>
    </recommendedName>
</protein>
<reference evidence="4" key="2">
    <citation type="submission" date="2015-01" db="EMBL/GenBank/DDBJ databases">
        <title>Evolutionary Origins and Diversification of the Mycorrhizal Mutualists.</title>
        <authorList>
            <consortium name="DOE Joint Genome Institute"/>
            <consortium name="Mycorrhizal Genomics Consortium"/>
            <person name="Kohler A."/>
            <person name="Kuo A."/>
            <person name="Nagy L.G."/>
            <person name="Floudas D."/>
            <person name="Copeland A."/>
            <person name="Barry K.W."/>
            <person name="Cichocki N."/>
            <person name="Veneault-Fourrey C."/>
            <person name="LaButti K."/>
            <person name="Lindquist E.A."/>
            <person name="Lipzen A."/>
            <person name="Lundell T."/>
            <person name="Morin E."/>
            <person name="Murat C."/>
            <person name="Riley R."/>
            <person name="Ohm R."/>
            <person name="Sun H."/>
            <person name="Tunlid A."/>
            <person name="Henrissat B."/>
            <person name="Grigoriev I.V."/>
            <person name="Hibbett D.S."/>
            <person name="Martin F."/>
        </authorList>
    </citation>
    <scope>NUCLEOTIDE SEQUENCE [LARGE SCALE GENOMIC DNA]</scope>
    <source>
        <strain evidence="4">Zn</strain>
    </source>
</reference>
<feature type="transmembrane region" description="Helical" evidence="1">
    <location>
        <begin position="144"/>
        <end position="160"/>
    </location>
</feature>
<evidence type="ECO:0000313" key="4">
    <source>
        <dbReference type="Proteomes" id="UP000054321"/>
    </source>
</evidence>
<dbReference type="InterPro" id="IPR005330">
    <property type="entry name" value="MHYT_dom"/>
</dbReference>
<sequence>MKGCIESNTWPVSFRFVIVRVQYLVIYVGTWTTLELFNQRTAGRGLYNWSLLFGSAISMGGIAIWCTHYIGNRAIVLARGQEELQIAYGSGFTVLSFFIPIIVLLAAFTAVGSGDRVSFFRVSVGGTLAGSAICGMHYLGQAGIWNYAPVVVALLVFFVLRATWTNSWWKRALCAIILAGAVSGMHWLASVGTEYRLKRALSSAPSSNISRNATVIVVIVLTIGACLVLLVFTMLAQRRKFLSANRGQHVVLASAVFDKNGRIMVTPEGLLPNRKVTSAYVARVFRATRNWSSVSSLIPAMRTHLGQKSIMQWSRLEILSDIHTKVAGGNSEDIYSLVFRELFCVAAADISEALGKPLEKVGILFDQILNTGQPTSAHKRPMHLEGGTGVVRADGRAIRWGYRFTETQNVAQTIAGRMQINSKHFKARLNNMYEYTTESKLPSPGIHLACFAIRATVGGGFDVLVSKEARSQLPTVKLPFDSLNKRKIDYLSKMDGLTVSACSKFLAMKSANHTASKEEQNFAAQFLEGLNTLGDEMSHPLFSDALLIARPVSMPSTMTAFRLMLPIQSRAVGEHFEFSPLGFFRLQQYEYRNGSHEALFSRAIYREFWPLLMKDNASIHTAQRSMKSPTFLGRAVDGLKSKRLREGHMSFDVPIPTTRNNSDSSSERKLVDAQGFGGIMVSQEVSVDITDSGYGEAGAESNEDLNGVEILELSYTEIESRDLNVSLTKTHEETSILKHANNKFLFNYNRTLMVQGLP</sequence>
<dbReference type="STRING" id="913774.A0A0C3GTU2"/>
<feature type="transmembrane region" description="Helical" evidence="1">
    <location>
        <begin position="46"/>
        <end position="70"/>
    </location>
</feature>
<dbReference type="AlphaFoldDB" id="A0A0C3GTU2"/>
<feature type="transmembrane region" description="Helical" evidence="1">
    <location>
        <begin position="118"/>
        <end position="138"/>
    </location>
</feature>
<dbReference type="Proteomes" id="UP000054321">
    <property type="component" value="Unassembled WGS sequence"/>
</dbReference>
<accession>A0A0C3GTU2</accession>
<keyword evidence="1" id="KW-0472">Membrane</keyword>
<feature type="transmembrane region" description="Helical" evidence="1">
    <location>
        <begin position="172"/>
        <end position="193"/>
    </location>
</feature>
<evidence type="ECO:0000259" key="2">
    <source>
        <dbReference type="Pfam" id="PF03707"/>
    </source>
</evidence>
<dbReference type="EMBL" id="KN832892">
    <property type="protein sequence ID" value="KIM93801.1"/>
    <property type="molecule type" value="Genomic_DNA"/>
</dbReference>
<gene>
    <name evidence="3" type="ORF">OIDMADRAFT_45950</name>
</gene>
<feature type="domain" description="MHYT" evidence="2">
    <location>
        <begin position="61"/>
        <end position="116"/>
    </location>
</feature>
<evidence type="ECO:0000256" key="1">
    <source>
        <dbReference type="SAM" id="Phobius"/>
    </source>
</evidence>
<organism evidence="3 4">
    <name type="scientific">Oidiodendron maius (strain Zn)</name>
    <dbReference type="NCBI Taxonomy" id="913774"/>
    <lineage>
        <taxon>Eukaryota</taxon>
        <taxon>Fungi</taxon>
        <taxon>Dikarya</taxon>
        <taxon>Ascomycota</taxon>
        <taxon>Pezizomycotina</taxon>
        <taxon>Leotiomycetes</taxon>
        <taxon>Leotiomycetes incertae sedis</taxon>
        <taxon>Myxotrichaceae</taxon>
        <taxon>Oidiodendron</taxon>
    </lineage>
</organism>
<keyword evidence="1" id="KW-1133">Transmembrane helix</keyword>